<dbReference type="GO" id="GO:0008677">
    <property type="term" value="F:2-dehydropantoate 2-reductase activity"/>
    <property type="evidence" value="ECO:0007669"/>
    <property type="project" value="UniProtKB-EC"/>
</dbReference>
<dbReference type="Proteomes" id="UP000236151">
    <property type="component" value="Unassembled WGS sequence"/>
</dbReference>
<reference evidence="7 8" key="1">
    <citation type="submission" date="2017-06" db="EMBL/GenBank/DDBJ databases">
        <title>Investigating the central metabolism of Clostridium thermosuccinogenes.</title>
        <authorList>
            <person name="Koendjbiharie J.G."/>
            <person name="van Kranenburg R."/>
        </authorList>
    </citation>
    <scope>NUCLEOTIDE SEQUENCE [LARGE SCALE GENOMIC DNA]</scope>
    <source>
        <strain evidence="7 8">DSM 5806</strain>
    </source>
</reference>
<evidence type="ECO:0000313" key="7">
    <source>
        <dbReference type="EMBL" id="PNT99526.1"/>
    </source>
</evidence>
<dbReference type="SUPFAM" id="SSF51735">
    <property type="entry name" value="NAD(P)-binding Rossmann-fold domains"/>
    <property type="match status" value="1"/>
</dbReference>
<dbReference type="InterPro" id="IPR013752">
    <property type="entry name" value="KPA_reductase"/>
</dbReference>
<evidence type="ECO:0000256" key="3">
    <source>
        <dbReference type="ARBA" id="ARBA00023002"/>
    </source>
</evidence>
<dbReference type="InterPro" id="IPR008927">
    <property type="entry name" value="6-PGluconate_DH-like_C_sf"/>
</dbReference>
<comment type="pathway">
    <text evidence="4">Cofactor biosynthesis; (R)-pantothenate biosynthesis; (R)-pantoate from 3-methyl-2-oxobutanoate: step 2/2.</text>
</comment>
<dbReference type="FunFam" id="1.10.1040.10:FF:000017">
    <property type="entry name" value="2-dehydropantoate 2-reductase"/>
    <property type="match status" value="1"/>
</dbReference>
<evidence type="ECO:0000259" key="6">
    <source>
        <dbReference type="Pfam" id="PF08546"/>
    </source>
</evidence>
<sequence>MKKIQKVYLSGLGAIGSSYAGKLHDMDPDSIRIIADRERIERYTKNGIAINGKVYNFQYLAPEEDAAPADLIIIAVKQHHLEQAIKDISNFIGDDTIILSLLNGISSEEILGRTFGMEKILYSFCVSTDSVRIGTQVKYSVLGTIVFGEKTNKEYSQKVLAVKDLFDRAQIPYSIPEDMIREQWWKFMMNVGLNQVSAILRAPYGVFQKVKEARELMEMACNEVIDIATKIGINLTRDDIDKYFKIIDTLSPNGKTSMLQDVEAHRKTEVEIFAGTVIELGQKYGILTPVNNMLYKMIRAMEQAYN</sequence>
<dbReference type="GO" id="GO:0005737">
    <property type="term" value="C:cytoplasm"/>
    <property type="evidence" value="ECO:0007669"/>
    <property type="project" value="TreeGrafter"/>
</dbReference>
<dbReference type="InterPro" id="IPR013332">
    <property type="entry name" value="KPR_N"/>
</dbReference>
<comment type="caution">
    <text evidence="7">The sequence shown here is derived from an EMBL/GenBank/DDBJ whole genome shotgun (WGS) entry which is preliminary data.</text>
</comment>
<dbReference type="InterPro" id="IPR013328">
    <property type="entry name" value="6PGD_dom2"/>
</dbReference>
<dbReference type="EC" id="1.1.1.169" evidence="4"/>
<dbReference type="Gene3D" id="3.40.50.720">
    <property type="entry name" value="NAD(P)-binding Rossmann-like Domain"/>
    <property type="match status" value="1"/>
</dbReference>
<dbReference type="RefSeq" id="WP_103081342.1">
    <property type="nucleotide sequence ID" value="NZ_CP021850.1"/>
</dbReference>
<dbReference type="GO" id="GO:0015940">
    <property type="term" value="P:pantothenate biosynthetic process"/>
    <property type="evidence" value="ECO:0007669"/>
    <property type="project" value="UniProtKB-UniPathway"/>
</dbReference>
<dbReference type="SUPFAM" id="SSF48179">
    <property type="entry name" value="6-phosphogluconate dehydrogenase C-terminal domain-like"/>
    <property type="match status" value="1"/>
</dbReference>
<keyword evidence="2 4" id="KW-0521">NADP</keyword>
<evidence type="ECO:0000259" key="5">
    <source>
        <dbReference type="Pfam" id="PF02558"/>
    </source>
</evidence>
<feature type="domain" description="Ketopantoate reductase N-terminal" evidence="5">
    <location>
        <begin position="8"/>
        <end position="149"/>
    </location>
</feature>
<dbReference type="OrthoDB" id="9793586at2"/>
<accession>A0A2K2FFD3</accession>
<feature type="domain" description="Ketopantoate reductase C-terminal" evidence="6">
    <location>
        <begin position="178"/>
        <end position="302"/>
    </location>
</feature>
<proteinExistence type="inferred from homology"/>
<comment type="similarity">
    <text evidence="1 4">Belongs to the ketopantoate reductase family.</text>
</comment>
<dbReference type="EMBL" id="NIOJ01000018">
    <property type="protein sequence ID" value="PNT99526.1"/>
    <property type="molecule type" value="Genomic_DNA"/>
</dbReference>
<dbReference type="AlphaFoldDB" id="A0A2K2FFD3"/>
<dbReference type="UniPathway" id="UPA00028">
    <property type="reaction ID" value="UER00004"/>
</dbReference>
<keyword evidence="4" id="KW-0566">Pantothenate biosynthesis</keyword>
<dbReference type="NCBIfam" id="TIGR00745">
    <property type="entry name" value="apbA_panE"/>
    <property type="match status" value="1"/>
</dbReference>
<keyword evidence="8" id="KW-1185">Reference proteome</keyword>
<dbReference type="InterPro" id="IPR051402">
    <property type="entry name" value="KPR-Related"/>
</dbReference>
<gene>
    <name evidence="7" type="ORF">CDQ84_08450</name>
</gene>
<evidence type="ECO:0000256" key="1">
    <source>
        <dbReference type="ARBA" id="ARBA00007870"/>
    </source>
</evidence>
<dbReference type="Pfam" id="PF08546">
    <property type="entry name" value="ApbA_C"/>
    <property type="match status" value="1"/>
</dbReference>
<comment type="function">
    <text evidence="4">Catalyzes the NADPH-dependent reduction of ketopantoate into pantoic acid.</text>
</comment>
<dbReference type="InterPro" id="IPR036291">
    <property type="entry name" value="NAD(P)-bd_dom_sf"/>
</dbReference>
<dbReference type="Gene3D" id="1.10.1040.10">
    <property type="entry name" value="N-(1-d-carboxylethyl)-l-norvaline Dehydrogenase, domain 2"/>
    <property type="match status" value="1"/>
</dbReference>
<evidence type="ECO:0000313" key="8">
    <source>
        <dbReference type="Proteomes" id="UP000236151"/>
    </source>
</evidence>
<dbReference type="InterPro" id="IPR003710">
    <property type="entry name" value="ApbA"/>
</dbReference>
<dbReference type="PANTHER" id="PTHR21708:SF26">
    <property type="entry name" value="2-DEHYDROPANTOATE 2-REDUCTASE"/>
    <property type="match status" value="1"/>
</dbReference>
<comment type="catalytic activity">
    <reaction evidence="4">
        <text>(R)-pantoate + NADP(+) = 2-dehydropantoate + NADPH + H(+)</text>
        <dbReference type="Rhea" id="RHEA:16233"/>
        <dbReference type="ChEBI" id="CHEBI:11561"/>
        <dbReference type="ChEBI" id="CHEBI:15378"/>
        <dbReference type="ChEBI" id="CHEBI:15980"/>
        <dbReference type="ChEBI" id="CHEBI:57783"/>
        <dbReference type="ChEBI" id="CHEBI:58349"/>
        <dbReference type="EC" id="1.1.1.169"/>
    </reaction>
</comment>
<keyword evidence="3 4" id="KW-0560">Oxidoreductase</keyword>
<name>A0A2K2FFD3_9CLOT</name>
<dbReference type="Pfam" id="PF02558">
    <property type="entry name" value="ApbA"/>
    <property type="match status" value="1"/>
</dbReference>
<organism evidence="7 8">
    <name type="scientific">Clostridium thermosuccinogenes</name>
    <dbReference type="NCBI Taxonomy" id="84032"/>
    <lineage>
        <taxon>Bacteria</taxon>
        <taxon>Bacillati</taxon>
        <taxon>Bacillota</taxon>
        <taxon>Clostridia</taxon>
        <taxon>Eubacteriales</taxon>
        <taxon>Clostridiaceae</taxon>
        <taxon>Clostridium</taxon>
    </lineage>
</organism>
<dbReference type="KEGG" id="cthd:CDO33_14745"/>
<evidence type="ECO:0000256" key="4">
    <source>
        <dbReference type="RuleBase" id="RU362068"/>
    </source>
</evidence>
<evidence type="ECO:0000256" key="2">
    <source>
        <dbReference type="ARBA" id="ARBA00022857"/>
    </source>
</evidence>
<dbReference type="PANTHER" id="PTHR21708">
    <property type="entry name" value="PROBABLE 2-DEHYDROPANTOATE 2-REDUCTASE"/>
    <property type="match status" value="1"/>
</dbReference>
<protein>
    <recommendedName>
        <fullName evidence="4">2-dehydropantoate 2-reductase</fullName>
        <ecNumber evidence="4">1.1.1.169</ecNumber>
    </recommendedName>
    <alternativeName>
        <fullName evidence="4">Ketopantoate reductase</fullName>
    </alternativeName>
</protein>